<evidence type="ECO:0000256" key="4">
    <source>
        <dbReference type="ARBA" id="ARBA00022946"/>
    </source>
</evidence>
<name>A0A7H9B2K6_ZYGMR</name>
<evidence type="ECO:0000313" key="10">
    <source>
        <dbReference type="EMBL" id="QLG72614.1"/>
    </source>
</evidence>
<dbReference type="PANTHER" id="PTHR28087">
    <property type="entry name" value="ATPASE SYNTHESIS PROTEIN 25, MITOCHONDRIAL"/>
    <property type="match status" value="1"/>
</dbReference>
<dbReference type="Proteomes" id="UP000509704">
    <property type="component" value="Chromosome 4"/>
</dbReference>
<dbReference type="GO" id="GO:0140053">
    <property type="term" value="P:mitochondrial gene expression"/>
    <property type="evidence" value="ECO:0007669"/>
    <property type="project" value="UniProtKB-UniRule"/>
</dbReference>
<keyword evidence="3 7" id="KW-0999">Mitochondrion inner membrane</keyword>
<evidence type="ECO:0000256" key="8">
    <source>
        <dbReference type="SAM" id="MobiDB-lite"/>
    </source>
</evidence>
<feature type="domain" description="ATP25 mRNA stabilisation" evidence="9">
    <location>
        <begin position="312"/>
        <end position="598"/>
    </location>
</feature>
<keyword evidence="11" id="KW-1185">Reference proteome</keyword>
<comment type="subcellular location">
    <subcellularLocation>
        <location evidence="1 7">Mitochondrion inner membrane</location>
        <topology evidence="1 7">Peripheral membrane protein</topology>
        <orientation evidence="1 7">Matrix side</orientation>
    </subcellularLocation>
</comment>
<dbReference type="EMBL" id="CP058607">
    <property type="protein sequence ID" value="QLG72614.1"/>
    <property type="molecule type" value="Genomic_DNA"/>
</dbReference>
<feature type="compositionally biased region" description="Basic and acidic residues" evidence="8">
    <location>
        <begin position="44"/>
        <end position="54"/>
    </location>
</feature>
<reference evidence="10 11" key="1">
    <citation type="submission" date="2020-07" db="EMBL/GenBank/DDBJ databases">
        <title>The yeast mating-type switching endonuclease HO is a domesticated member of an unorthodox homing genetic element family.</title>
        <authorList>
            <person name="Coughlan A.Y."/>
            <person name="Lombardi L."/>
            <person name="Braun-Galleani S."/>
            <person name="Martos A.R."/>
            <person name="Galeote V."/>
            <person name="Bigey F."/>
            <person name="Dequin S."/>
            <person name="Byrne K.P."/>
            <person name="Wolfe K.H."/>
        </authorList>
    </citation>
    <scope>NUCLEOTIDE SEQUENCE [LARGE SCALE GENOMIC DNA]</scope>
    <source>
        <strain evidence="10 11">NRRL Y-6702</strain>
    </source>
</reference>
<comment type="similarity">
    <text evidence="2 7">Belongs to the ATP25 family.</text>
</comment>
<dbReference type="GeneID" id="59236338"/>
<dbReference type="RefSeq" id="XP_037144342.1">
    <property type="nucleotide sequence ID" value="XM_037288447.1"/>
</dbReference>
<dbReference type="GO" id="GO:0048255">
    <property type="term" value="P:mRNA stabilization"/>
    <property type="evidence" value="ECO:0007669"/>
    <property type="project" value="InterPro"/>
</dbReference>
<proteinExistence type="inferred from homology"/>
<keyword evidence="6 7" id="KW-0472">Membrane</keyword>
<dbReference type="SUPFAM" id="SSF81301">
    <property type="entry name" value="Nucleotidyltransferase"/>
    <property type="match status" value="1"/>
</dbReference>
<gene>
    <name evidence="10" type="ORF">HG535_0D03220</name>
</gene>
<dbReference type="InterPro" id="IPR043519">
    <property type="entry name" value="NT_sf"/>
</dbReference>
<comment type="function">
    <text evidence="7">Mitochondrial mRNA stabilization factor.</text>
</comment>
<keyword evidence="4 7" id="KW-0809">Transit peptide</keyword>
<dbReference type="PANTHER" id="PTHR28087:SF1">
    <property type="entry name" value="ATPASE SYNTHESIS PROTEIN 25, MITOCHONDRIAL"/>
    <property type="match status" value="1"/>
</dbReference>
<dbReference type="AlphaFoldDB" id="A0A7H9B2K6"/>
<sequence>MLTPRVRLLLIRRLITVGPIVTPLRHTITRKYSTNGTKLLEDEALKDNGAKNEKGPATSNSPVDTKPWYLSMVDRDISQNLSAVENEYINLPDESPESLLKITKYLKGEMGLKDILIFDLKEKKSGDYNTAVTKISDFVIIATARSAKHCQSTFVQLNAMLKQTFKSVAYVEGNVNSKEERKKFKRMARKSNLGKSWGANSGTTSTGFAKDSEAWFMIDCNVDKIFVNILTERRRGELNLEELYAPESERDKYQLRQKSTATQPKDDNLLQVGEENNVLSGLRRLAYQRRQYSTSSPINTEPTKEHFKDFLKKALNEKNFEEAHSIIKQSQELESLSLLQTITDSLANVNVTTDAINEIDKWQDIFEYCWPLPLPMETSFQYWSLRMKFLKMLNVANPQLYPCSKIIDDYLIRKKTSGFYLSSDDLLQYLQLVKINLNLIQGGNYWDLLKSNENIVKALKVFNELNLANDHIIVSMLLKLMVMENNTSIKLHSLYEVIDFLCCQRDNLSSNVIVAVLETLASVKDWNKFFQFWEVGIKGVVPGQDYRPWSKFIRIILNSNDIELMQKLIEEGHLLWIKRNEVEITNDLIEQLRKLFRRTDYDLKSYLDI</sequence>
<evidence type="ECO:0000256" key="1">
    <source>
        <dbReference type="ARBA" id="ARBA00004443"/>
    </source>
</evidence>
<keyword evidence="5 7" id="KW-0496">Mitochondrion</keyword>
<evidence type="ECO:0000256" key="6">
    <source>
        <dbReference type="ARBA" id="ARBA00023136"/>
    </source>
</evidence>
<dbReference type="OrthoDB" id="107372at2759"/>
<evidence type="ECO:0000313" key="11">
    <source>
        <dbReference type="Proteomes" id="UP000509704"/>
    </source>
</evidence>
<accession>A0A7H9B2K6</accession>
<dbReference type="GO" id="GO:0005743">
    <property type="term" value="C:mitochondrial inner membrane"/>
    <property type="evidence" value="ECO:0007669"/>
    <property type="project" value="UniProtKB-SubCell"/>
</dbReference>
<organism evidence="10 11">
    <name type="scientific">Zygotorulaspora mrakii</name>
    <name type="common">Zygosaccharomyces mrakii</name>
    <dbReference type="NCBI Taxonomy" id="42260"/>
    <lineage>
        <taxon>Eukaryota</taxon>
        <taxon>Fungi</taxon>
        <taxon>Dikarya</taxon>
        <taxon>Ascomycota</taxon>
        <taxon>Saccharomycotina</taxon>
        <taxon>Saccharomycetes</taxon>
        <taxon>Saccharomycetales</taxon>
        <taxon>Saccharomycetaceae</taxon>
        <taxon>Zygotorulaspora</taxon>
    </lineage>
</organism>
<protein>
    <recommendedName>
        <fullName evidence="7">ATPase synthesis protein 25</fullName>
    </recommendedName>
</protein>
<evidence type="ECO:0000256" key="7">
    <source>
        <dbReference type="RuleBase" id="RU367062"/>
    </source>
</evidence>
<evidence type="ECO:0000256" key="2">
    <source>
        <dbReference type="ARBA" id="ARBA00010787"/>
    </source>
</evidence>
<dbReference type="Pfam" id="PF13929">
    <property type="entry name" value="mRNA_stabil"/>
    <property type="match status" value="1"/>
</dbReference>
<evidence type="ECO:0000259" key="9">
    <source>
        <dbReference type="Pfam" id="PF13929"/>
    </source>
</evidence>
<dbReference type="Gene3D" id="3.30.460.10">
    <property type="entry name" value="Beta Polymerase, domain 2"/>
    <property type="match status" value="1"/>
</dbReference>
<evidence type="ECO:0000256" key="3">
    <source>
        <dbReference type="ARBA" id="ARBA00022792"/>
    </source>
</evidence>
<dbReference type="KEGG" id="zmk:HG535_0D03220"/>
<evidence type="ECO:0000256" key="5">
    <source>
        <dbReference type="ARBA" id="ARBA00023128"/>
    </source>
</evidence>
<dbReference type="InterPro" id="IPR025210">
    <property type="entry name" value="ATP25_mRNA_stabil_dom"/>
</dbReference>
<feature type="region of interest" description="Disordered" evidence="8">
    <location>
        <begin position="44"/>
        <end position="63"/>
    </location>
</feature>
<dbReference type="Pfam" id="PF02410">
    <property type="entry name" value="RsfS"/>
    <property type="match status" value="1"/>
</dbReference>
<dbReference type="InterPro" id="IPR040152">
    <property type="entry name" value="Atp25"/>
</dbReference>